<organism evidence="5 6">
    <name type="scientific">Hymenobacter arizonensis</name>
    <name type="common">Siccationidurans arizonensis</name>
    <dbReference type="NCBI Taxonomy" id="1227077"/>
    <lineage>
        <taxon>Bacteria</taxon>
        <taxon>Pseudomonadati</taxon>
        <taxon>Bacteroidota</taxon>
        <taxon>Cytophagia</taxon>
        <taxon>Cytophagales</taxon>
        <taxon>Hymenobacteraceae</taxon>
        <taxon>Hymenobacter</taxon>
    </lineage>
</organism>
<dbReference type="InterPro" id="IPR046342">
    <property type="entry name" value="CBS_dom_sf"/>
</dbReference>
<dbReference type="SUPFAM" id="SSF54631">
    <property type="entry name" value="CBS-domain pair"/>
    <property type="match status" value="1"/>
</dbReference>
<dbReference type="Pfam" id="PF10335">
    <property type="entry name" value="DUF294_C"/>
    <property type="match status" value="1"/>
</dbReference>
<reference evidence="6" key="1">
    <citation type="submission" date="2016-10" db="EMBL/GenBank/DDBJ databases">
        <authorList>
            <person name="Varghese N."/>
            <person name="Submissions S."/>
        </authorList>
    </citation>
    <scope>NUCLEOTIDE SEQUENCE [LARGE SCALE GENOMIC DNA]</scope>
    <source>
        <strain evidence="6">OR362-8,ATCC BAA-1266,JCM 13504</strain>
    </source>
</reference>
<dbReference type="SMART" id="SM00116">
    <property type="entry name" value="CBS"/>
    <property type="match status" value="2"/>
</dbReference>
<dbReference type="CDD" id="cd00038">
    <property type="entry name" value="CAP_ED"/>
    <property type="match status" value="1"/>
</dbReference>
<dbReference type="Pfam" id="PF00571">
    <property type="entry name" value="CBS"/>
    <property type="match status" value="2"/>
</dbReference>
<evidence type="ECO:0000259" key="3">
    <source>
        <dbReference type="PROSITE" id="PS50042"/>
    </source>
</evidence>
<keyword evidence="6" id="KW-1185">Reference proteome</keyword>
<dbReference type="AlphaFoldDB" id="A0A1I5Z6M5"/>
<sequence>MLSWRSTLSGQHESFTRDKVLRQLSMTDVEAALHQTFQHTYFSLMSDRLDFLRTVKPFDLLPEEVLAEVAEGLVEVRHPREAIIYYQDVSKMRGLDIIVEGEYETFFYDSQQNRRVLEYSRPGDCYGGISVLLNKKRSLRTVLAKANTRVYFLHRREFRSLCQAYEEFFHFFTARYGQRMLNEEYAHFVRPASSAGENYLASDQLFSRRIETLELRGVVACPASTPIFEVARRMAAARTSCYFVNDDGHGHITGYVTDITLRDKVVAGLADAHQPVGSIMDAPVVSISTKAFVHEAILLMFRTKTRYLLVEKDGVFVGYLSRNKLLTDDQAQSPFIFIQSVKQAQAVPELKRRWEQVPEMVYQLLNRGVKPEIVNQVITTVSDTIALKVIEDTIGELGPPPAKFVYMVLGSEGRKEQTLLTDQDNAIIYEDKANEQRELVRAYFLRFAEIVSDRLNDIGFAFCEGGFMAKNPKWAHSLSHWKRNYVEWLTDSNPETGMQFAASFDCRYLYGDPTIMDELHAFLDVELQKPVDRFFHYMAVNALQYEPPLTFFRNIRTFAHGTQQVFNLKKTMSPIVDLVRMYALKHRIFATNTGERLEALREQGVFTEREAQELLQSYYYLMGVRLKKQAVQIISDKVTPDNYLDPKTLTKVEQVTLKEIFKVIADFQLKIKVGFTKSLG</sequence>
<gene>
    <name evidence="5" type="ORF">SAMN04515668_2738</name>
</gene>
<dbReference type="PANTHER" id="PTHR43080:SF2">
    <property type="entry name" value="CBS DOMAIN-CONTAINING PROTEIN"/>
    <property type="match status" value="1"/>
</dbReference>
<dbReference type="Gene3D" id="2.60.120.10">
    <property type="entry name" value="Jelly Rolls"/>
    <property type="match status" value="1"/>
</dbReference>
<dbReference type="Proteomes" id="UP000199029">
    <property type="component" value="Unassembled WGS sequence"/>
</dbReference>
<feature type="domain" description="CBS" evidence="4">
    <location>
        <begin position="214"/>
        <end position="272"/>
    </location>
</feature>
<dbReference type="STRING" id="1227077.SAMN04515668_2738"/>
<evidence type="ECO:0000313" key="5">
    <source>
        <dbReference type="EMBL" id="SFQ51777.1"/>
    </source>
</evidence>
<dbReference type="PANTHER" id="PTHR43080">
    <property type="entry name" value="CBS DOMAIN-CONTAINING PROTEIN CBSX3, MITOCHONDRIAL"/>
    <property type="match status" value="1"/>
</dbReference>
<dbReference type="InterPro" id="IPR018821">
    <property type="entry name" value="DUF294_put_nucleoTrafse_sb-bd"/>
</dbReference>
<dbReference type="PROSITE" id="PS51371">
    <property type="entry name" value="CBS"/>
    <property type="match status" value="1"/>
</dbReference>
<dbReference type="InterPro" id="IPR051257">
    <property type="entry name" value="Diverse_CBS-Domain"/>
</dbReference>
<dbReference type="EMBL" id="FOXS01000003">
    <property type="protein sequence ID" value="SFQ51777.1"/>
    <property type="molecule type" value="Genomic_DNA"/>
</dbReference>
<dbReference type="Gene3D" id="3.10.580.10">
    <property type="entry name" value="CBS-domain"/>
    <property type="match status" value="1"/>
</dbReference>
<dbReference type="Pfam" id="PF03445">
    <property type="entry name" value="DUF294"/>
    <property type="match status" value="1"/>
</dbReference>
<dbReference type="CDD" id="cd05401">
    <property type="entry name" value="NT_GlnE_GlnD_like"/>
    <property type="match status" value="1"/>
</dbReference>
<keyword evidence="1 2" id="KW-0129">CBS domain</keyword>
<dbReference type="InterPro" id="IPR014710">
    <property type="entry name" value="RmlC-like_jellyroll"/>
</dbReference>
<dbReference type="InterPro" id="IPR000644">
    <property type="entry name" value="CBS_dom"/>
</dbReference>
<evidence type="ECO:0000313" key="6">
    <source>
        <dbReference type="Proteomes" id="UP000199029"/>
    </source>
</evidence>
<evidence type="ECO:0000256" key="2">
    <source>
        <dbReference type="PROSITE-ProRule" id="PRU00703"/>
    </source>
</evidence>
<proteinExistence type="predicted"/>
<dbReference type="Pfam" id="PF00027">
    <property type="entry name" value="cNMP_binding"/>
    <property type="match status" value="1"/>
</dbReference>
<accession>A0A1I5Z6M5</accession>
<evidence type="ECO:0000256" key="1">
    <source>
        <dbReference type="ARBA" id="ARBA00023122"/>
    </source>
</evidence>
<dbReference type="PROSITE" id="PS50042">
    <property type="entry name" value="CNMP_BINDING_3"/>
    <property type="match status" value="1"/>
</dbReference>
<protein>
    <submittedName>
        <fullName evidence="5">CBS domain-containing protein</fullName>
    </submittedName>
</protein>
<dbReference type="InterPro" id="IPR018490">
    <property type="entry name" value="cNMP-bd_dom_sf"/>
</dbReference>
<dbReference type="SUPFAM" id="SSF51206">
    <property type="entry name" value="cAMP-binding domain-like"/>
    <property type="match status" value="1"/>
</dbReference>
<feature type="domain" description="Cyclic nucleotide-binding" evidence="3">
    <location>
        <begin position="57"/>
        <end position="161"/>
    </location>
</feature>
<dbReference type="InterPro" id="IPR000595">
    <property type="entry name" value="cNMP-bd_dom"/>
</dbReference>
<dbReference type="GO" id="GO:0008773">
    <property type="term" value="F:[protein-PII] uridylyltransferase activity"/>
    <property type="evidence" value="ECO:0007669"/>
    <property type="project" value="InterPro"/>
</dbReference>
<dbReference type="InterPro" id="IPR005105">
    <property type="entry name" value="GlnD_Uridyltrans_N"/>
</dbReference>
<name>A0A1I5Z6M5_HYMAR</name>
<evidence type="ECO:0000259" key="4">
    <source>
        <dbReference type="PROSITE" id="PS51371"/>
    </source>
</evidence>